<dbReference type="Pfam" id="PF00015">
    <property type="entry name" value="MCPsignal"/>
    <property type="match status" value="1"/>
</dbReference>
<dbReference type="EMBL" id="JABBGA010000031">
    <property type="protein sequence ID" value="NML28638.1"/>
    <property type="molecule type" value="Genomic_DNA"/>
</dbReference>
<evidence type="ECO:0000256" key="1">
    <source>
        <dbReference type="ARBA" id="ARBA00004141"/>
    </source>
</evidence>
<evidence type="ECO:0000313" key="13">
    <source>
        <dbReference type="Proteomes" id="UP000580043"/>
    </source>
</evidence>
<keyword evidence="4 9" id="KW-0472">Membrane</keyword>
<dbReference type="InterPro" id="IPR004089">
    <property type="entry name" value="MCPsignal_dom"/>
</dbReference>
<keyword evidence="13" id="KW-1185">Reference proteome</keyword>
<dbReference type="SUPFAM" id="SSF58104">
    <property type="entry name" value="Methyl-accepting chemotaxis protein (MCP) signaling domain"/>
    <property type="match status" value="1"/>
</dbReference>
<evidence type="ECO:0000256" key="2">
    <source>
        <dbReference type="ARBA" id="ARBA00022692"/>
    </source>
</evidence>
<feature type="domain" description="Methyl-accepting transducer" evidence="10">
    <location>
        <begin position="402"/>
        <end position="638"/>
    </location>
</feature>
<evidence type="ECO:0000256" key="4">
    <source>
        <dbReference type="ARBA" id="ARBA00023136"/>
    </source>
</evidence>
<dbReference type="RefSeq" id="WP_169148161.1">
    <property type="nucleotide sequence ID" value="NZ_JABBGA010000031.1"/>
</dbReference>
<gene>
    <name evidence="12" type="ORF">HHL15_23015</name>
</gene>
<comment type="subcellular location">
    <subcellularLocation>
        <location evidence="1">Membrane</location>
        <topology evidence="1">Multi-pass membrane protein</topology>
    </subcellularLocation>
</comment>
<dbReference type="PROSITE" id="PS50111">
    <property type="entry name" value="CHEMOTAXIS_TRANSDUC_2"/>
    <property type="match status" value="1"/>
</dbReference>
<dbReference type="GO" id="GO:0006935">
    <property type="term" value="P:chemotaxis"/>
    <property type="evidence" value="ECO:0007669"/>
    <property type="project" value="UniProtKB-ARBA"/>
</dbReference>
<dbReference type="SMART" id="SM00304">
    <property type="entry name" value="HAMP"/>
    <property type="match status" value="2"/>
</dbReference>
<dbReference type="AlphaFoldDB" id="A0A848G8M8"/>
<evidence type="ECO:0000256" key="7">
    <source>
        <dbReference type="PROSITE-ProRule" id="PRU00284"/>
    </source>
</evidence>
<dbReference type="GO" id="GO:0007165">
    <property type="term" value="P:signal transduction"/>
    <property type="evidence" value="ECO:0007669"/>
    <property type="project" value="UniProtKB-KW"/>
</dbReference>
<feature type="region of interest" description="Disordered" evidence="8">
    <location>
        <begin position="451"/>
        <end position="470"/>
    </location>
</feature>
<dbReference type="Gene3D" id="1.10.287.950">
    <property type="entry name" value="Methyl-accepting chemotaxis protein"/>
    <property type="match status" value="1"/>
</dbReference>
<evidence type="ECO:0000256" key="6">
    <source>
        <dbReference type="ARBA" id="ARBA00029447"/>
    </source>
</evidence>
<evidence type="ECO:0000256" key="5">
    <source>
        <dbReference type="ARBA" id="ARBA00023224"/>
    </source>
</evidence>
<dbReference type="InterPro" id="IPR003660">
    <property type="entry name" value="HAMP_dom"/>
</dbReference>
<dbReference type="Pfam" id="PF00672">
    <property type="entry name" value="HAMP"/>
    <property type="match status" value="1"/>
</dbReference>
<keyword evidence="3 9" id="KW-1133">Transmembrane helix</keyword>
<evidence type="ECO:0000259" key="11">
    <source>
        <dbReference type="PROSITE" id="PS50885"/>
    </source>
</evidence>
<proteinExistence type="inferred from homology"/>
<dbReference type="FunFam" id="1.10.287.950:FF:000001">
    <property type="entry name" value="Methyl-accepting chemotaxis sensory transducer"/>
    <property type="match status" value="1"/>
</dbReference>
<name>A0A848G8M8_9RHOO</name>
<keyword evidence="2 9" id="KW-0812">Transmembrane</keyword>
<evidence type="ECO:0000256" key="8">
    <source>
        <dbReference type="SAM" id="MobiDB-lite"/>
    </source>
</evidence>
<dbReference type="CDD" id="cd06225">
    <property type="entry name" value="HAMP"/>
    <property type="match status" value="1"/>
</dbReference>
<evidence type="ECO:0000256" key="3">
    <source>
        <dbReference type="ARBA" id="ARBA00022989"/>
    </source>
</evidence>
<dbReference type="PANTHER" id="PTHR32089:SF119">
    <property type="entry name" value="METHYL-ACCEPTING CHEMOTAXIS PROTEIN CTPL"/>
    <property type="match status" value="1"/>
</dbReference>
<dbReference type="SMART" id="SM00283">
    <property type="entry name" value="MA"/>
    <property type="match status" value="1"/>
</dbReference>
<dbReference type="Proteomes" id="UP000580043">
    <property type="component" value="Unassembled WGS sequence"/>
</dbReference>
<protein>
    <submittedName>
        <fullName evidence="12">Methyl-accepting chemotaxis protein</fullName>
    </submittedName>
</protein>
<keyword evidence="5 7" id="KW-0807">Transducer</keyword>
<feature type="transmembrane region" description="Helical" evidence="9">
    <location>
        <begin position="328"/>
        <end position="355"/>
    </location>
</feature>
<reference evidence="12 13" key="1">
    <citation type="submission" date="2020-04" db="EMBL/GenBank/DDBJ databases">
        <title>Zoogloea sp. G-4-1-14 isolated from soil.</title>
        <authorList>
            <person name="Dahal R.H."/>
        </authorList>
    </citation>
    <scope>NUCLEOTIDE SEQUENCE [LARGE SCALE GENOMIC DNA]</scope>
    <source>
        <strain evidence="12 13">G-4-1-14</strain>
    </source>
</reference>
<comment type="caution">
    <text evidence="12">The sequence shown here is derived from an EMBL/GenBank/DDBJ whole genome shotgun (WGS) entry which is preliminary data.</text>
</comment>
<evidence type="ECO:0000259" key="10">
    <source>
        <dbReference type="PROSITE" id="PS50111"/>
    </source>
</evidence>
<evidence type="ECO:0000313" key="12">
    <source>
        <dbReference type="EMBL" id="NML28638.1"/>
    </source>
</evidence>
<organism evidence="12 13">
    <name type="scientific">Zoogloea dura</name>
    <dbReference type="NCBI Taxonomy" id="2728840"/>
    <lineage>
        <taxon>Bacteria</taxon>
        <taxon>Pseudomonadati</taxon>
        <taxon>Pseudomonadota</taxon>
        <taxon>Betaproteobacteria</taxon>
        <taxon>Rhodocyclales</taxon>
        <taxon>Zoogloeaceae</taxon>
        <taxon>Zoogloea</taxon>
    </lineage>
</organism>
<evidence type="ECO:0000256" key="9">
    <source>
        <dbReference type="SAM" id="Phobius"/>
    </source>
</evidence>
<dbReference type="GO" id="GO:0016020">
    <property type="term" value="C:membrane"/>
    <property type="evidence" value="ECO:0007669"/>
    <property type="project" value="UniProtKB-SubCell"/>
</dbReference>
<dbReference type="CDD" id="cd11386">
    <property type="entry name" value="MCP_signal"/>
    <property type="match status" value="1"/>
</dbReference>
<dbReference type="PROSITE" id="PS50885">
    <property type="entry name" value="HAMP"/>
    <property type="match status" value="1"/>
</dbReference>
<dbReference type="PANTHER" id="PTHR32089">
    <property type="entry name" value="METHYL-ACCEPTING CHEMOTAXIS PROTEIN MCPB"/>
    <property type="match status" value="1"/>
</dbReference>
<accession>A0A848G8M8</accession>
<sequence length="675" mass="72288">MNTFLTPAVRVLNRMSFRGKFTLISLFLVLALGGLGSAFGFKLWSEVRTTRDELAGLRVVVPTLHALQAIQQHRGQMVSILSGRGDLQPRADASAHQAQAALEQAVALLREAPALQPVLPAAQEISKAWNNLVSEGGKMEATANRLAHRKLIEQVLEHVDSLLTTSGLLLDMEADSFFMIDATLANLPDVIERIGRMRAMGNHLLSSKAASEKDREELTALLVTSESRYRYVIRKLLKASEGHPDIHASVSRLEKETGPQIAWLNQTIRSDILAGRYETSPDQWVTRSTATIDALYRNAFDSFLPELEKLLAGREARLLRSFTVSITAAAGVSLLVIYLLTAVAAAIGGAVATLARSAEQVADGQLTVKVELDTRDELQRIAGAFNRMSSSIATLLRGARQTADKLSTAADELAGASHQVAQGSTRQSDAATAMAAAVEEMTVGINHISSNARDAQSEAGEAGRLSSEGSEVVRQTLTDINSISEVVRRSADIVRKLGAHSSKISAIVGTIKEIADQTNLLALNAAIEAARAGEQGRGFAVVADEVRKLAERTAQSTREIADMIGGIQNGARDAVQAMEEGVTRVGEGVERAGQAGDAISQIRDGAGRTMDSINEISDALREQSAASTEIAQRVEGIAQMAEQNSAHSQATARTAGHLKDLAAHLEQDIGRFRLD</sequence>
<comment type="similarity">
    <text evidence="6">Belongs to the methyl-accepting chemotaxis (MCP) protein family.</text>
</comment>
<feature type="domain" description="HAMP" evidence="11">
    <location>
        <begin position="345"/>
        <end position="397"/>
    </location>
</feature>